<evidence type="ECO:0000313" key="2">
    <source>
        <dbReference type="EMBL" id="RZS59519.1"/>
    </source>
</evidence>
<keyword evidence="3" id="KW-1185">Reference proteome</keyword>
<keyword evidence="1" id="KW-0812">Transmembrane</keyword>
<accession>A0A4Q7M0E4</accession>
<evidence type="ECO:0000313" key="3">
    <source>
        <dbReference type="Proteomes" id="UP000293519"/>
    </source>
</evidence>
<organism evidence="2 3">
    <name type="scientific">Microcella putealis</name>
    <dbReference type="NCBI Taxonomy" id="337005"/>
    <lineage>
        <taxon>Bacteria</taxon>
        <taxon>Bacillati</taxon>
        <taxon>Actinomycetota</taxon>
        <taxon>Actinomycetes</taxon>
        <taxon>Micrococcales</taxon>
        <taxon>Microbacteriaceae</taxon>
        <taxon>Microcella</taxon>
    </lineage>
</organism>
<feature type="transmembrane region" description="Helical" evidence="1">
    <location>
        <begin position="16"/>
        <end position="36"/>
    </location>
</feature>
<proteinExistence type="predicted"/>
<dbReference type="Proteomes" id="UP000293519">
    <property type="component" value="Unassembled WGS sequence"/>
</dbReference>
<name>A0A4Q7M0E4_9MICO</name>
<dbReference type="EMBL" id="SGWW01000001">
    <property type="protein sequence ID" value="RZS59519.1"/>
    <property type="molecule type" value="Genomic_DNA"/>
</dbReference>
<dbReference type="AlphaFoldDB" id="A0A4Q7M0E4"/>
<reference evidence="2 3" key="1">
    <citation type="journal article" date="2015" name="Stand. Genomic Sci.">
        <title>Genomic Encyclopedia of Bacterial and Archaeal Type Strains, Phase III: the genomes of soil and plant-associated and newly described type strains.</title>
        <authorList>
            <person name="Whitman W.B."/>
            <person name="Woyke T."/>
            <person name="Klenk H.P."/>
            <person name="Zhou Y."/>
            <person name="Lilburn T.G."/>
            <person name="Beck B.J."/>
            <person name="De Vos P."/>
            <person name="Vandamme P."/>
            <person name="Eisen J.A."/>
            <person name="Garrity G."/>
            <person name="Hugenholtz P."/>
            <person name="Kyrpides N.C."/>
        </authorList>
    </citation>
    <scope>NUCLEOTIDE SEQUENCE [LARGE SCALE GENOMIC DNA]</scope>
    <source>
        <strain evidence="2 3">CV2</strain>
    </source>
</reference>
<comment type="caution">
    <text evidence="2">The sequence shown here is derived from an EMBL/GenBank/DDBJ whole genome shotgun (WGS) entry which is preliminary data.</text>
</comment>
<dbReference type="RefSeq" id="WP_130484596.1">
    <property type="nucleotide sequence ID" value="NZ_SGWW01000001.1"/>
</dbReference>
<keyword evidence="1" id="KW-1133">Transmembrane helix</keyword>
<gene>
    <name evidence="2" type="ORF">EV141_0748</name>
</gene>
<dbReference type="OrthoDB" id="5124133at2"/>
<evidence type="ECO:0000256" key="1">
    <source>
        <dbReference type="SAM" id="Phobius"/>
    </source>
</evidence>
<sequence length="60" mass="6603">MIPGLAFPIPVDPATASWAIPVFALMALTTIVVLIWQTVRYFRDNRDDDQDARPGSDDAA</sequence>
<keyword evidence="1" id="KW-0472">Membrane</keyword>
<protein>
    <submittedName>
        <fullName evidence="2">Uncharacterized protein</fullName>
    </submittedName>
</protein>